<accession>A0ABW6DR63</accession>
<proteinExistence type="predicted"/>
<protein>
    <submittedName>
        <fullName evidence="3">DUF4157 domain-containing protein</fullName>
    </submittedName>
</protein>
<comment type="caution">
    <text evidence="3">The sequence shown here is derived from an EMBL/GenBank/DDBJ whole genome shotgun (WGS) entry which is preliminary data.</text>
</comment>
<dbReference type="Pfam" id="PF13699">
    <property type="entry name" value="eCIS_core"/>
    <property type="match status" value="1"/>
</dbReference>
<name>A0ABW6DR63_9ACTN</name>
<evidence type="ECO:0000313" key="4">
    <source>
        <dbReference type="Proteomes" id="UP001598300"/>
    </source>
</evidence>
<evidence type="ECO:0000256" key="1">
    <source>
        <dbReference type="SAM" id="MobiDB-lite"/>
    </source>
</evidence>
<dbReference type="RefSeq" id="WP_070199445.1">
    <property type="nucleotide sequence ID" value="NZ_JBHVRE010000012.1"/>
</dbReference>
<feature type="region of interest" description="Disordered" evidence="1">
    <location>
        <begin position="1"/>
        <end position="24"/>
    </location>
</feature>
<feature type="domain" description="eCIS core" evidence="2">
    <location>
        <begin position="90"/>
        <end position="161"/>
    </location>
</feature>
<gene>
    <name evidence="3" type="ORF">ACFWR3_08370</name>
</gene>
<feature type="compositionally biased region" description="Basic and acidic residues" evidence="1">
    <location>
        <begin position="1"/>
        <end position="14"/>
    </location>
</feature>
<evidence type="ECO:0000313" key="3">
    <source>
        <dbReference type="EMBL" id="MFD3956090.1"/>
    </source>
</evidence>
<organism evidence="3 4">
    <name type="scientific">Streptomyces bacillaris</name>
    <dbReference type="NCBI Taxonomy" id="68179"/>
    <lineage>
        <taxon>Bacteria</taxon>
        <taxon>Bacillati</taxon>
        <taxon>Actinomycetota</taxon>
        <taxon>Actinomycetes</taxon>
        <taxon>Kitasatosporales</taxon>
        <taxon>Streptomycetaceae</taxon>
        <taxon>Streptomyces</taxon>
    </lineage>
</organism>
<sequence length="647" mass="67783">MHAQENDRTVRADSPRAAASRTPAVEGGVSAPYGLMGLQASVGNAAVVQMLRQAEHADGAEGAHRHGAGCGHGVVQRSAVHDVLRTPGRPLDDTTRADMEARLGADFSDVRIHNDSAARASAAEVGARAYTSGSHVVIGDGGADQHTLAHELTHVIQQRSGPVAGTVNGAGLKVSDPSDRFEREAEANATRVMRGAVPDTAAAVQRAKGPRPVAAVGAPAVQRAAELNPLTGGGATGAFGQAVAGAEPEGVGTVAIVPAVLTQGLNLMEIAEKYETGFAGGTAPADRFALVIGVNIRVRNQQDAAAAQTLLNQKVGAFLGAWGANRFRVAVIGFTWANHAADAQETNQRTIPYGEIRDRIMRDPETTAMIAGLRGSGRKHVYLHTSDSDTASFDTEAGPLFSAAAGHLETEELDVFSGGYTSPVGRRTADNDILIWHASQVDLAVRKAMAQVEPNLVYYPEPSTFVKVHEEYDELEPGVTFGSGAEEGQHLVDSLYKNRYDGVKGGFDPRFAIATDMSRVGQNVGSHATGAPVTDDTIQQLFSLAQTHARPQEWTKRVEKAYGITNAAVSQKLAQLVFTGLTMENLSKLLVSLPETSIGAKAIENAAGKGVLKGVDPGAIETVKASRDVLVRALVAAIGALQARNNG</sequence>
<keyword evidence="4" id="KW-1185">Reference proteome</keyword>
<evidence type="ECO:0000259" key="2">
    <source>
        <dbReference type="Pfam" id="PF13699"/>
    </source>
</evidence>
<dbReference type="Proteomes" id="UP001598300">
    <property type="component" value="Unassembled WGS sequence"/>
</dbReference>
<reference evidence="3 4" key="1">
    <citation type="submission" date="2024-09" db="EMBL/GenBank/DDBJ databases">
        <title>The Natural Products Discovery Center: Release of the First 8490 Sequenced Strains for Exploring Actinobacteria Biosynthetic Diversity.</title>
        <authorList>
            <person name="Kalkreuter E."/>
            <person name="Kautsar S.A."/>
            <person name="Yang D."/>
            <person name="Bader C.D."/>
            <person name="Teijaro C.N."/>
            <person name="Fluegel L."/>
            <person name="Davis C.M."/>
            <person name="Simpson J.R."/>
            <person name="Lauterbach L."/>
            <person name="Steele A.D."/>
            <person name="Gui C."/>
            <person name="Meng S."/>
            <person name="Li G."/>
            <person name="Viehrig K."/>
            <person name="Ye F."/>
            <person name="Su P."/>
            <person name="Kiefer A.F."/>
            <person name="Nichols A."/>
            <person name="Cepeda A.J."/>
            <person name="Yan W."/>
            <person name="Fan B."/>
            <person name="Jiang Y."/>
            <person name="Adhikari A."/>
            <person name="Zheng C.-J."/>
            <person name="Schuster L."/>
            <person name="Cowan T.M."/>
            <person name="Smanski M.J."/>
            <person name="Chevrette M.G."/>
            <person name="De Carvalho L.P.S."/>
            <person name="Shen B."/>
        </authorList>
    </citation>
    <scope>NUCLEOTIDE SEQUENCE [LARGE SCALE GENOMIC DNA]</scope>
    <source>
        <strain evidence="3 4">NPDC058584</strain>
    </source>
</reference>
<dbReference type="InterPro" id="IPR025295">
    <property type="entry name" value="eCIS_core_dom"/>
</dbReference>
<dbReference type="EMBL" id="JBHXPM010000006">
    <property type="protein sequence ID" value="MFD3956090.1"/>
    <property type="molecule type" value="Genomic_DNA"/>
</dbReference>